<evidence type="ECO:0008006" key="3">
    <source>
        <dbReference type="Google" id="ProtNLM"/>
    </source>
</evidence>
<organism evidence="1 2">
    <name type="scientific">Pseudotenacibaculum haliotis</name>
    <dbReference type="NCBI Taxonomy" id="1862138"/>
    <lineage>
        <taxon>Bacteria</taxon>
        <taxon>Pseudomonadati</taxon>
        <taxon>Bacteroidota</taxon>
        <taxon>Flavobacteriia</taxon>
        <taxon>Flavobacteriales</taxon>
        <taxon>Flavobacteriaceae</taxon>
        <taxon>Pseudotenacibaculum</taxon>
    </lineage>
</organism>
<evidence type="ECO:0000313" key="1">
    <source>
        <dbReference type="EMBL" id="MFD2568555.1"/>
    </source>
</evidence>
<gene>
    <name evidence="1" type="ORF">ACFSRZ_14355</name>
</gene>
<protein>
    <recommendedName>
        <fullName evidence="3">Tail fiber protein</fullName>
    </recommendedName>
</protein>
<dbReference type="SUPFAM" id="SSF88874">
    <property type="entry name" value="Receptor-binding domain of short tail fibre protein gp12"/>
    <property type="match status" value="1"/>
</dbReference>
<proteinExistence type="predicted"/>
<keyword evidence="2" id="KW-1185">Reference proteome</keyword>
<name>A0ABW5LVA0_9FLAO</name>
<dbReference type="RefSeq" id="WP_379667261.1">
    <property type="nucleotide sequence ID" value="NZ_JBHULH010000011.1"/>
</dbReference>
<dbReference type="EMBL" id="JBHULH010000011">
    <property type="protein sequence ID" value="MFD2568555.1"/>
    <property type="molecule type" value="Genomic_DNA"/>
</dbReference>
<accession>A0ABW5LVA0</accession>
<dbReference type="Proteomes" id="UP001597508">
    <property type="component" value="Unassembled WGS sequence"/>
</dbReference>
<sequence length="163" mass="17104">MNNVPKGAIMMWNGPLANIPKGWHICDGHHGTPDLRNQFIVAACADKTTVNGQTLGPYPYKQQGGADSITLGIANMPSGWPSIQDNGHIHTATTTGPVLKSQYVVGTGSKGTTGYASNEGGTAATFSTTVASHKTGVSIPNPGQGVAFDNRPAYYALYFIQKI</sequence>
<evidence type="ECO:0000313" key="2">
    <source>
        <dbReference type="Proteomes" id="UP001597508"/>
    </source>
</evidence>
<reference evidence="2" key="1">
    <citation type="journal article" date="2019" name="Int. J. Syst. Evol. Microbiol.">
        <title>The Global Catalogue of Microorganisms (GCM) 10K type strain sequencing project: providing services to taxonomists for standard genome sequencing and annotation.</title>
        <authorList>
            <consortium name="The Broad Institute Genomics Platform"/>
            <consortium name="The Broad Institute Genome Sequencing Center for Infectious Disease"/>
            <person name="Wu L."/>
            <person name="Ma J."/>
        </authorList>
    </citation>
    <scope>NUCLEOTIDE SEQUENCE [LARGE SCALE GENOMIC DNA]</scope>
    <source>
        <strain evidence="2">KCTC 52127</strain>
    </source>
</reference>
<dbReference type="CDD" id="cd22641">
    <property type="entry name" value="C24-like"/>
    <property type="match status" value="1"/>
</dbReference>
<comment type="caution">
    <text evidence="1">The sequence shown here is derived from an EMBL/GenBank/DDBJ whole genome shotgun (WGS) entry which is preliminary data.</text>
</comment>